<feature type="transmembrane region" description="Helical" evidence="1">
    <location>
        <begin position="38"/>
        <end position="61"/>
    </location>
</feature>
<comment type="caution">
    <text evidence="2">The sequence shown here is derived from an EMBL/GenBank/DDBJ whole genome shotgun (WGS) entry which is preliminary data.</text>
</comment>
<protein>
    <recommendedName>
        <fullName evidence="4">Conjugal transfer protein TrbC</fullName>
    </recommendedName>
</protein>
<dbReference type="OrthoDB" id="4250843at2"/>
<evidence type="ECO:0000313" key="2">
    <source>
        <dbReference type="EMBL" id="RQN02034.1"/>
    </source>
</evidence>
<proteinExistence type="predicted"/>
<keyword evidence="1" id="KW-1133">Transmembrane helix</keyword>
<reference evidence="2 3" key="1">
    <citation type="submission" date="2018-11" db="EMBL/GenBank/DDBJ databases">
        <authorList>
            <person name="Li F."/>
        </authorList>
    </citation>
    <scope>NUCLEOTIDE SEQUENCE [LARGE SCALE GENOMIC DNA]</scope>
    <source>
        <strain evidence="2 3">YS17T</strain>
    </source>
</reference>
<feature type="transmembrane region" description="Helical" evidence="1">
    <location>
        <begin position="73"/>
        <end position="93"/>
    </location>
</feature>
<gene>
    <name evidence="2" type="ORF">EHW97_14865</name>
</gene>
<evidence type="ECO:0008006" key="4">
    <source>
        <dbReference type="Google" id="ProtNLM"/>
    </source>
</evidence>
<dbReference type="AlphaFoldDB" id="A0A3N6XWF4"/>
<keyword evidence="3" id="KW-1185">Reference proteome</keyword>
<dbReference type="EMBL" id="RQJX01000028">
    <property type="protein sequence ID" value="RQN02034.1"/>
    <property type="molecule type" value="Genomic_DNA"/>
</dbReference>
<dbReference type="RefSeq" id="WP_124237954.1">
    <property type="nucleotide sequence ID" value="NZ_RQJX01000028.1"/>
</dbReference>
<keyword evidence="1" id="KW-0472">Membrane</keyword>
<evidence type="ECO:0000313" key="3">
    <source>
        <dbReference type="Proteomes" id="UP000275225"/>
    </source>
</evidence>
<sequence>MLNNLTSLAALIVTELPDPGRGTQPPGTEGITTIVQWVAWIAAALCLIGALIAGGMMAVQLNRGSGGESVARLGWALVGAVVVGAAAALVGALI</sequence>
<name>A0A3N6XWF4_9ACTN</name>
<evidence type="ECO:0000256" key="1">
    <source>
        <dbReference type="SAM" id="Phobius"/>
    </source>
</evidence>
<keyword evidence="1" id="KW-0812">Transmembrane</keyword>
<accession>A0A3N6XWF4</accession>
<dbReference type="Proteomes" id="UP000275225">
    <property type="component" value="Unassembled WGS sequence"/>
</dbReference>
<organism evidence="2 3">
    <name type="scientific">Aeromicrobium camelliae</name>
    <dbReference type="NCBI Taxonomy" id="1538144"/>
    <lineage>
        <taxon>Bacteria</taxon>
        <taxon>Bacillati</taxon>
        <taxon>Actinomycetota</taxon>
        <taxon>Actinomycetes</taxon>
        <taxon>Propionibacteriales</taxon>
        <taxon>Nocardioidaceae</taxon>
        <taxon>Aeromicrobium</taxon>
    </lineage>
</organism>